<keyword evidence="2" id="KW-1185">Reference proteome</keyword>
<organism evidence="1 2">
    <name type="scientific">Pleurotus cornucopiae</name>
    <name type="common">Cornucopia mushroom</name>
    <dbReference type="NCBI Taxonomy" id="5321"/>
    <lineage>
        <taxon>Eukaryota</taxon>
        <taxon>Fungi</taxon>
        <taxon>Dikarya</taxon>
        <taxon>Basidiomycota</taxon>
        <taxon>Agaricomycotina</taxon>
        <taxon>Agaricomycetes</taxon>
        <taxon>Agaricomycetidae</taxon>
        <taxon>Agaricales</taxon>
        <taxon>Pleurotineae</taxon>
        <taxon>Pleurotaceae</taxon>
        <taxon>Pleurotus</taxon>
    </lineage>
</organism>
<sequence length="294" mass="34034">MTSLQLNAGPSPWGSPYWKKLPTEELARYDLQAPTEKYFIDNLELLVDDMETALYKGSLKLPDSPDLVKVVVKTDFFAKALRTSAFIHEADMYELHLSSLQGLSIPYCYGLFQHKDKEDKVSSFLVLEECGDLIDDVSSLPNSFKLKALDALYEIHCAGYIHGDLSLNNITIKDGQPFFIDLETAEPHKCEMKERIVVGEERRKIECDEIDLCCMMLEIWADSKVKVDGLLVFQRAHLRRENIDFLLSLLIHRNRDTEVFRPQVEQLVEKMEAEREYYHNIRSQRRFIEPVAPE</sequence>
<protein>
    <submittedName>
        <fullName evidence="1">Uncharacterized protein</fullName>
    </submittedName>
</protein>
<reference evidence="1 2" key="1">
    <citation type="journal article" date="2021" name="Appl. Environ. Microbiol.">
        <title>Genetic linkage and physical mapping for an oyster mushroom Pleurotus cornucopiae and QTL analysis for the trait cap color.</title>
        <authorList>
            <person name="Zhang Y."/>
            <person name="Gao W."/>
            <person name="Sonnenberg A."/>
            <person name="Chen Q."/>
            <person name="Zhang J."/>
            <person name="Huang C."/>
        </authorList>
    </citation>
    <scope>NUCLEOTIDE SEQUENCE [LARGE SCALE GENOMIC DNA]</scope>
    <source>
        <strain evidence="1">CCMSSC00406</strain>
    </source>
</reference>
<evidence type="ECO:0000313" key="2">
    <source>
        <dbReference type="Proteomes" id="UP000824881"/>
    </source>
</evidence>
<proteinExistence type="predicted"/>
<name>A0ACB7J850_PLECO</name>
<gene>
    <name evidence="1" type="ORF">CCMSSC00406_0006093</name>
</gene>
<dbReference type="Proteomes" id="UP000824881">
    <property type="component" value="Unassembled WGS sequence"/>
</dbReference>
<dbReference type="EMBL" id="WQMT02000002">
    <property type="protein sequence ID" value="KAG9226682.1"/>
    <property type="molecule type" value="Genomic_DNA"/>
</dbReference>
<evidence type="ECO:0000313" key="1">
    <source>
        <dbReference type="EMBL" id="KAG9226682.1"/>
    </source>
</evidence>
<accession>A0ACB7J850</accession>
<comment type="caution">
    <text evidence="1">The sequence shown here is derived from an EMBL/GenBank/DDBJ whole genome shotgun (WGS) entry which is preliminary data.</text>
</comment>